<dbReference type="STRING" id="4955.A0A1G4MHM3"/>
<comment type="similarity">
    <text evidence="1">Belongs to the APC5 family.</text>
</comment>
<dbReference type="OMA" id="RETIWIN"/>
<dbReference type="Pfam" id="PF12862">
    <property type="entry name" value="ANAPC5"/>
    <property type="match status" value="1"/>
</dbReference>
<evidence type="ECO:0000256" key="6">
    <source>
        <dbReference type="ARBA" id="ARBA00023306"/>
    </source>
</evidence>
<evidence type="ECO:0000313" key="8">
    <source>
        <dbReference type="EMBL" id="SCW03342.1"/>
    </source>
</evidence>
<organism evidence="8 9">
    <name type="scientific">Lachancea fermentati</name>
    <name type="common">Zygosaccharomyces fermentati</name>
    <dbReference type="NCBI Taxonomy" id="4955"/>
    <lineage>
        <taxon>Eukaryota</taxon>
        <taxon>Fungi</taxon>
        <taxon>Dikarya</taxon>
        <taxon>Ascomycota</taxon>
        <taxon>Saccharomycotina</taxon>
        <taxon>Saccharomycetes</taxon>
        <taxon>Saccharomycetales</taxon>
        <taxon>Saccharomycetaceae</taxon>
        <taxon>Lachancea</taxon>
    </lineage>
</organism>
<evidence type="ECO:0000256" key="5">
    <source>
        <dbReference type="ARBA" id="ARBA00022786"/>
    </source>
</evidence>
<keyword evidence="6" id="KW-0131">Cell cycle</keyword>
<dbReference type="PANTHER" id="PTHR12830:SF9">
    <property type="entry name" value="ANAPHASE-PROMOTING COMPLEX SUBUNIT 5"/>
    <property type="match status" value="1"/>
</dbReference>
<evidence type="ECO:0000259" key="7">
    <source>
        <dbReference type="Pfam" id="PF12862"/>
    </source>
</evidence>
<evidence type="ECO:0000256" key="3">
    <source>
        <dbReference type="ARBA" id="ARBA00022618"/>
    </source>
</evidence>
<keyword evidence="4" id="KW-0498">Mitosis</keyword>
<reference evidence="8 9" key="1">
    <citation type="submission" date="2016-03" db="EMBL/GenBank/DDBJ databases">
        <authorList>
            <person name="Devillers H."/>
        </authorList>
    </citation>
    <scope>NUCLEOTIDE SEQUENCE [LARGE SCALE GENOMIC DNA]</scope>
    <source>
        <strain evidence="8">CBS 6772</strain>
    </source>
</reference>
<keyword evidence="5" id="KW-0833">Ubl conjugation pathway</keyword>
<dbReference type="Proteomes" id="UP000190831">
    <property type="component" value="Chromosome G"/>
</dbReference>
<accession>A0A1G4MHM3</accession>
<keyword evidence="3" id="KW-0132">Cell division</keyword>
<dbReference type="GO" id="GO:0045842">
    <property type="term" value="P:positive regulation of mitotic metaphase/anaphase transition"/>
    <property type="evidence" value="ECO:0007669"/>
    <property type="project" value="TreeGrafter"/>
</dbReference>
<dbReference type="PANTHER" id="PTHR12830">
    <property type="entry name" value="ANAPHASE-PROMOTING COMPLEX SUBUNIT 5"/>
    <property type="match status" value="1"/>
</dbReference>
<gene>
    <name evidence="8" type="ORF">LAFE_0G08306G</name>
</gene>
<dbReference type="GO" id="GO:0031145">
    <property type="term" value="P:anaphase-promoting complex-dependent catabolic process"/>
    <property type="evidence" value="ECO:0007669"/>
    <property type="project" value="TreeGrafter"/>
</dbReference>
<name>A0A1G4MHM3_LACFM</name>
<dbReference type="AlphaFoldDB" id="A0A1G4MHM3"/>
<proteinExistence type="inferred from homology"/>
<dbReference type="InterPro" id="IPR026000">
    <property type="entry name" value="Apc5_dom"/>
</dbReference>
<dbReference type="GO" id="GO:0005680">
    <property type="term" value="C:anaphase-promoting complex"/>
    <property type="evidence" value="ECO:0007669"/>
    <property type="project" value="InterPro"/>
</dbReference>
<keyword evidence="9" id="KW-1185">Reference proteome</keyword>
<evidence type="ECO:0000256" key="2">
    <source>
        <dbReference type="ARBA" id="ARBA00016066"/>
    </source>
</evidence>
<evidence type="ECO:0000256" key="4">
    <source>
        <dbReference type="ARBA" id="ARBA00022776"/>
    </source>
</evidence>
<dbReference type="OrthoDB" id="2504561at2759"/>
<protein>
    <recommendedName>
        <fullName evidence="2">Anaphase-promoting complex subunit 5</fullName>
    </recommendedName>
</protein>
<dbReference type="GO" id="GO:0070979">
    <property type="term" value="P:protein K11-linked ubiquitination"/>
    <property type="evidence" value="ECO:0007669"/>
    <property type="project" value="TreeGrafter"/>
</dbReference>
<dbReference type="InterPro" id="IPR037679">
    <property type="entry name" value="Apc5"/>
</dbReference>
<evidence type="ECO:0000313" key="9">
    <source>
        <dbReference type="Proteomes" id="UP000190831"/>
    </source>
</evidence>
<evidence type="ECO:0000256" key="1">
    <source>
        <dbReference type="ARBA" id="ARBA00007450"/>
    </source>
</evidence>
<dbReference type="EMBL" id="LT598486">
    <property type="protein sequence ID" value="SCW03342.1"/>
    <property type="molecule type" value="Genomic_DNA"/>
</dbReference>
<dbReference type="GO" id="GO:0051301">
    <property type="term" value="P:cell division"/>
    <property type="evidence" value="ECO:0007669"/>
    <property type="project" value="UniProtKB-KW"/>
</dbReference>
<feature type="domain" description="Anaphase-promoting complex subunit 5" evidence="7">
    <location>
        <begin position="283"/>
        <end position="372"/>
    </location>
</feature>
<sequence length="676" mass="77699">MHIGRSVLVTNTLTPHDISVLVLVAFYCGNVERVSPSLISTMIPPLTSDSQDAAMYAISKNSNPPLPVLPTLEELIQRLFEKNHSQAGIKLLAVLDAINNLNGVTRLLKILDKQCLRLSYRAMDSRNEKRVFKRQLTRKSVLGSYLARCVTKHMLEDFQDSERLWNNLVRYRDEFKLTKLYKCSASDSYLLDPVMSFIVQDKKSPERFGSVHGMQEVELFQNFTDLFHGDENSMMMISKEHLQALLNAELTRALHDGGQVNSSTREILSHMTLEDKSRFPTVHILNYLQAMANQEYDTSIRHLYRYFDYMLGQNSDHYFHMSLLSLATFHSHFNNDEAAVKTFEEAIAVARENKDISTLNLILIWVFEFIKKRPNLAGKFHVTTEQIVTYLRTCPDSHSLIVFEKAYLFESLFVMLNGGFVPDILEAAFKSFVIGLQGTSLKSEFGSIMQHNVRIWKCLGSSALTKAYENLCDVSSNETMFSVPKYRGMTERSVLDEVRCLLSRLDSPSIEYEERRQLERLKIEYLSELGDFNEAIKLTNNLIKQCQFDYTDTYWEFEFTLIKCRIFMKSGLGPRCKIMVESLIDNIPKTRNAFSAAKLAVLLSQLLFIAGEFSKAIEILNSNVHVVLQFTDEDLREDYFTLYLACFEKQIESVPKTSIGITREQLITLKDQDVTY</sequence>